<keyword evidence="1" id="KW-1133">Transmembrane helix</keyword>
<feature type="non-terminal residue" evidence="2">
    <location>
        <position position="1"/>
    </location>
</feature>
<feature type="transmembrane region" description="Helical" evidence="1">
    <location>
        <begin position="16"/>
        <end position="35"/>
    </location>
</feature>
<protein>
    <recommendedName>
        <fullName evidence="3">DUF4175 domain-containing protein</fullName>
    </recommendedName>
</protein>
<evidence type="ECO:0000313" key="2">
    <source>
        <dbReference type="EMBL" id="GAG32902.1"/>
    </source>
</evidence>
<keyword evidence="1" id="KW-0812">Transmembrane</keyword>
<organism evidence="2">
    <name type="scientific">marine sediment metagenome</name>
    <dbReference type="NCBI Taxonomy" id="412755"/>
    <lineage>
        <taxon>unclassified sequences</taxon>
        <taxon>metagenomes</taxon>
        <taxon>ecological metagenomes</taxon>
    </lineage>
</organism>
<dbReference type="AlphaFoldDB" id="X0XBU8"/>
<comment type="caution">
    <text evidence="2">The sequence shown here is derived from an EMBL/GenBank/DDBJ whole genome shotgun (WGS) entry which is preliminary data.</text>
</comment>
<name>X0XBU8_9ZZZZ</name>
<sequence>LGLVDWLVWLPPPVRLALTLVLLVGLGYMVLKHLVRPLGAPLRRVTLASRLERRFDQLGSRLSSAVQFLEDPPLGSAEMMEEVVQRADADVEGLDFEEAFAHRVLWRRSLGALVSGALLLLLTALLPYWPRVALARLAYPFGATIWPRTVEIIPLTQAAKVPVGGSFTAEMRVGRGDRAGLRAFVHLRRAEGPADVFPMQRGAEGVYRWTFEGLTRDGEYWFEAGDDSTAGGVGRIRVVQRPAL</sequence>
<feature type="non-terminal residue" evidence="2">
    <location>
        <position position="244"/>
    </location>
</feature>
<evidence type="ECO:0000256" key="1">
    <source>
        <dbReference type="SAM" id="Phobius"/>
    </source>
</evidence>
<reference evidence="2" key="1">
    <citation type="journal article" date="2014" name="Front. Microbiol.">
        <title>High frequency of phylogenetically diverse reductive dehalogenase-homologous genes in deep subseafloor sedimentary metagenomes.</title>
        <authorList>
            <person name="Kawai M."/>
            <person name="Futagami T."/>
            <person name="Toyoda A."/>
            <person name="Takaki Y."/>
            <person name="Nishi S."/>
            <person name="Hori S."/>
            <person name="Arai W."/>
            <person name="Tsubouchi T."/>
            <person name="Morono Y."/>
            <person name="Uchiyama I."/>
            <person name="Ito T."/>
            <person name="Fujiyama A."/>
            <person name="Inagaki F."/>
            <person name="Takami H."/>
        </authorList>
    </citation>
    <scope>NUCLEOTIDE SEQUENCE</scope>
    <source>
        <strain evidence="2">Expedition CK06-06</strain>
    </source>
</reference>
<dbReference type="EMBL" id="BARS01048101">
    <property type="protein sequence ID" value="GAG32902.1"/>
    <property type="molecule type" value="Genomic_DNA"/>
</dbReference>
<gene>
    <name evidence="2" type="ORF">S01H1_72158</name>
</gene>
<proteinExistence type="predicted"/>
<keyword evidence="1" id="KW-0472">Membrane</keyword>
<feature type="transmembrane region" description="Helical" evidence="1">
    <location>
        <begin position="110"/>
        <end position="129"/>
    </location>
</feature>
<evidence type="ECO:0008006" key="3">
    <source>
        <dbReference type="Google" id="ProtNLM"/>
    </source>
</evidence>
<accession>X0XBU8</accession>